<keyword evidence="2" id="KW-1185">Reference proteome</keyword>
<dbReference type="PANTHER" id="PTHR33861">
    <property type="entry name" value="PROTEIN CBG18333"/>
    <property type="match status" value="1"/>
</dbReference>
<dbReference type="EMBL" id="MRZV01000251">
    <property type="protein sequence ID" value="PIK54350.1"/>
    <property type="molecule type" value="Genomic_DNA"/>
</dbReference>
<dbReference type="AlphaFoldDB" id="A0A2G8L2H6"/>
<dbReference type="OrthoDB" id="5978002at2759"/>
<evidence type="ECO:0000313" key="2">
    <source>
        <dbReference type="Proteomes" id="UP000230750"/>
    </source>
</evidence>
<reference evidence="1 2" key="1">
    <citation type="journal article" date="2017" name="PLoS Biol.">
        <title>The sea cucumber genome provides insights into morphological evolution and visceral regeneration.</title>
        <authorList>
            <person name="Zhang X."/>
            <person name="Sun L."/>
            <person name="Yuan J."/>
            <person name="Sun Y."/>
            <person name="Gao Y."/>
            <person name="Zhang L."/>
            <person name="Li S."/>
            <person name="Dai H."/>
            <person name="Hamel J.F."/>
            <person name="Liu C."/>
            <person name="Yu Y."/>
            <person name="Liu S."/>
            <person name="Lin W."/>
            <person name="Guo K."/>
            <person name="Jin S."/>
            <person name="Xu P."/>
            <person name="Storey K.B."/>
            <person name="Huan P."/>
            <person name="Zhang T."/>
            <person name="Zhou Y."/>
            <person name="Zhang J."/>
            <person name="Lin C."/>
            <person name="Li X."/>
            <person name="Xing L."/>
            <person name="Huo D."/>
            <person name="Sun M."/>
            <person name="Wang L."/>
            <person name="Mercier A."/>
            <person name="Li F."/>
            <person name="Yang H."/>
            <person name="Xiang J."/>
        </authorList>
    </citation>
    <scope>NUCLEOTIDE SEQUENCE [LARGE SCALE GENOMIC DNA]</scope>
    <source>
        <strain evidence="1">Shaxun</strain>
        <tissue evidence="1">Muscle</tissue>
    </source>
</reference>
<dbReference type="GO" id="GO:0005737">
    <property type="term" value="C:cytoplasm"/>
    <property type="evidence" value="ECO:0007669"/>
    <property type="project" value="TreeGrafter"/>
</dbReference>
<sequence>MLFENFVELGKFGNFHSQGIPDNMTDMSNVRNGFHRGNQYPLKDQMYPNVKTFTPPKTDYEFVKGFGDVALNPHLLQANNSFHKAGSNHFQPYTNRPNLNDISKLQTRYQSELSQLYGTNLSGINGNPRGPIPSDSPYNNINHLTNHVGYTGATNNPWYKQNEIHSINALLYQASGITGLPPVPPKRLPNALPSAKIHDGVITSEVEMCKEQVGITLQGSLNGCYNELQNLEGERKKYETDLSQQFMGKRITSSNGIAVTSLPADPTPVDQLICDMYKEYNRIVTLTSKIGGLTKEGLNENIERTLDRWSDAIQKVEGHRRAELSHSLRKLSPESVKQLYSPGNNLIAKLAFLFEITRQVRTALWLSTVYAMHGTDRIASNMRVA</sequence>
<comment type="caution">
    <text evidence="1">The sequence shown here is derived from an EMBL/GenBank/DDBJ whole genome shotgun (WGS) entry which is preliminary data.</text>
</comment>
<accession>A0A2G8L2H6</accession>
<dbReference type="GO" id="GO:0007141">
    <property type="term" value="P:male meiosis I"/>
    <property type="evidence" value="ECO:0007669"/>
    <property type="project" value="TreeGrafter"/>
</dbReference>
<name>A0A2G8L2H6_STIJA</name>
<dbReference type="GO" id="GO:0007144">
    <property type="term" value="P:female meiosis I"/>
    <property type="evidence" value="ECO:0007669"/>
    <property type="project" value="TreeGrafter"/>
</dbReference>
<dbReference type="Pfam" id="PF15189">
    <property type="entry name" value="MEIOC"/>
    <property type="match status" value="1"/>
</dbReference>
<dbReference type="InterPro" id="IPR027963">
    <property type="entry name" value="MEIOC"/>
</dbReference>
<dbReference type="STRING" id="307972.A0A2G8L2H6"/>
<dbReference type="PANTHER" id="PTHR33861:SF5">
    <property type="entry name" value="GAMMA-TUBULIN COMPLEX COMPONENT"/>
    <property type="match status" value="1"/>
</dbReference>
<gene>
    <name evidence="1" type="ORF">BSL78_08726</name>
</gene>
<dbReference type="GO" id="GO:0005634">
    <property type="term" value="C:nucleus"/>
    <property type="evidence" value="ECO:0007669"/>
    <property type="project" value="TreeGrafter"/>
</dbReference>
<dbReference type="GO" id="GO:0048255">
    <property type="term" value="P:mRNA stabilization"/>
    <property type="evidence" value="ECO:0007669"/>
    <property type="project" value="TreeGrafter"/>
</dbReference>
<dbReference type="Proteomes" id="UP000230750">
    <property type="component" value="Unassembled WGS sequence"/>
</dbReference>
<proteinExistence type="predicted"/>
<protein>
    <submittedName>
        <fullName evidence="1">Uncharacterized protein</fullName>
    </submittedName>
</protein>
<evidence type="ECO:0000313" key="1">
    <source>
        <dbReference type="EMBL" id="PIK54350.1"/>
    </source>
</evidence>
<organism evidence="1 2">
    <name type="scientific">Stichopus japonicus</name>
    <name type="common">Sea cucumber</name>
    <dbReference type="NCBI Taxonomy" id="307972"/>
    <lineage>
        <taxon>Eukaryota</taxon>
        <taxon>Metazoa</taxon>
        <taxon>Echinodermata</taxon>
        <taxon>Eleutherozoa</taxon>
        <taxon>Echinozoa</taxon>
        <taxon>Holothuroidea</taxon>
        <taxon>Aspidochirotacea</taxon>
        <taxon>Aspidochirotida</taxon>
        <taxon>Stichopodidae</taxon>
        <taxon>Apostichopus</taxon>
    </lineage>
</organism>